<dbReference type="InterPro" id="IPR016188">
    <property type="entry name" value="PurM-like_N"/>
</dbReference>
<dbReference type="InterPro" id="IPR036188">
    <property type="entry name" value="FAD/NAD-bd_sf"/>
</dbReference>
<keyword evidence="3" id="KW-0418">Kinase</keyword>
<name>A0A8J7DYT5_9CYAN</name>
<dbReference type="GO" id="GO:0004756">
    <property type="term" value="F:selenide, water dikinase activity"/>
    <property type="evidence" value="ECO:0007669"/>
    <property type="project" value="UniProtKB-EC"/>
</dbReference>
<dbReference type="InterPro" id="IPR010918">
    <property type="entry name" value="PurM-like_C_dom"/>
</dbReference>
<feature type="domain" description="FAD/NAD(P)-binding" evidence="8">
    <location>
        <begin position="11"/>
        <end position="307"/>
    </location>
</feature>
<keyword evidence="1 9" id="KW-0808">Transferase</keyword>
<dbReference type="InterPro" id="IPR036921">
    <property type="entry name" value="PurM-like_N_sf"/>
</dbReference>
<dbReference type="Gene3D" id="3.90.650.10">
    <property type="entry name" value="PurM-like C-terminal domain"/>
    <property type="match status" value="1"/>
</dbReference>
<dbReference type="PANTHER" id="PTHR10256:SF0">
    <property type="entry name" value="INACTIVE SELENIDE, WATER DIKINASE-LIKE PROTEIN-RELATED"/>
    <property type="match status" value="1"/>
</dbReference>
<dbReference type="GO" id="GO:0005737">
    <property type="term" value="C:cytoplasm"/>
    <property type="evidence" value="ECO:0007669"/>
    <property type="project" value="TreeGrafter"/>
</dbReference>
<dbReference type="InterPro" id="IPR017584">
    <property type="entry name" value="Pyridine_nucleo_diS_OxRdtase_N"/>
</dbReference>
<evidence type="ECO:0000313" key="9">
    <source>
        <dbReference type="EMBL" id="MBE9117777.1"/>
    </source>
</evidence>
<dbReference type="NCBIfam" id="TIGR03169">
    <property type="entry name" value="Nterm_to_SelD"/>
    <property type="match status" value="1"/>
</dbReference>
<dbReference type="PANTHER" id="PTHR10256">
    <property type="entry name" value="SELENIDE, WATER DIKINASE"/>
    <property type="match status" value="1"/>
</dbReference>
<dbReference type="InterPro" id="IPR036676">
    <property type="entry name" value="PurM-like_C_sf"/>
</dbReference>
<dbReference type="GO" id="GO:0005524">
    <property type="term" value="F:ATP binding"/>
    <property type="evidence" value="ECO:0007669"/>
    <property type="project" value="UniProtKB-KW"/>
</dbReference>
<dbReference type="EC" id="2.7.9.3" evidence="9"/>
<evidence type="ECO:0000256" key="1">
    <source>
        <dbReference type="ARBA" id="ARBA00022679"/>
    </source>
</evidence>
<feature type="domain" description="PurM-like N-terminal" evidence="6">
    <location>
        <begin position="429"/>
        <end position="538"/>
    </location>
</feature>
<comment type="caution">
    <text evidence="9">The sequence shown here is derived from an EMBL/GenBank/DDBJ whole genome shotgun (WGS) entry which is preliminary data.</text>
</comment>
<dbReference type="AlphaFoldDB" id="A0A8J7DYT5"/>
<evidence type="ECO:0000256" key="5">
    <source>
        <dbReference type="ARBA" id="ARBA00023266"/>
    </source>
</evidence>
<keyword evidence="4" id="KW-0067">ATP-binding</keyword>
<dbReference type="SUPFAM" id="SSF51905">
    <property type="entry name" value="FAD/NAD(P)-binding domain"/>
    <property type="match status" value="2"/>
</dbReference>
<reference evidence="9" key="1">
    <citation type="submission" date="2020-10" db="EMBL/GenBank/DDBJ databases">
        <authorList>
            <person name="Castelo-Branco R."/>
            <person name="Eusebio N."/>
            <person name="Adriana R."/>
            <person name="Vieira A."/>
            <person name="Brugerolle De Fraissinette N."/>
            <person name="Rezende De Castro R."/>
            <person name="Schneider M.P."/>
            <person name="Vasconcelos V."/>
            <person name="Leao P.N."/>
        </authorList>
    </citation>
    <scope>NUCLEOTIDE SEQUENCE</scope>
    <source>
        <strain evidence="9">LEGE 07157</strain>
    </source>
</reference>
<dbReference type="EMBL" id="JADEWZ010000030">
    <property type="protein sequence ID" value="MBE9117777.1"/>
    <property type="molecule type" value="Genomic_DNA"/>
</dbReference>
<evidence type="ECO:0000256" key="2">
    <source>
        <dbReference type="ARBA" id="ARBA00022741"/>
    </source>
</evidence>
<keyword evidence="5" id="KW-0711">Selenium</keyword>
<evidence type="ECO:0000256" key="4">
    <source>
        <dbReference type="ARBA" id="ARBA00022840"/>
    </source>
</evidence>
<dbReference type="Pfam" id="PF00586">
    <property type="entry name" value="AIRS"/>
    <property type="match status" value="1"/>
</dbReference>
<dbReference type="PRINTS" id="PR00368">
    <property type="entry name" value="FADPNR"/>
</dbReference>
<evidence type="ECO:0000256" key="3">
    <source>
        <dbReference type="ARBA" id="ARBA00022777"/>
    </source>
</evidence>
<dbReference type="InterPro" id="IPR023753">
    <property type="entry name" value="FAD/NAD-binding_dom"/>
</dbReference>
<accession>A0A8J7DYT5</accession>
<protein>
    <submittedName>
        <fullName evidence="9">Selenide, water dikinase SelD</fullName>
        <ecNumber evidence="9">2.7.9.3</ecNumber>
    </submittedName>
</protein>
<dbReference type="Pfam" id="PF02769">
    <property type="entry name" value="AIRS_C"/>
    <property type="match status" value="1"/>
</dbReference>
<dbReference type="Proteomes" id="UP000654482">
    <property type="component" value="Unassembled WGS sequence"/>
</dbReference>
<dbReference type="SUPFAM" id="SSF55326">
    <property type="entry name" value="PurM N-terminal domain-like"/>
    <property type="match status" value="1"/>
</dbReference>
<evidence type="ECO:0000259" key="6">
    <source>
        <dbReference type="Pfam" id="PF00586"/>
    </source>
</evidence>
<dbReference type="RefSeq" id="WP_194030862.1">
    <property type="nucleotide sequence ID" value="NZ_JADEWZ010000030.1"/>
</dbReference>
<dbReference type="Pfam" id="PF07992">
    <property type="entry name" value="Pyr_redox_2"/>
    <property type="match status" value="1"/>
</dbReference>
<proteinExistence type="predicted"/>
<evidence type="ECO:0000313" key="10">
    <source>
        <dbReference type="Proteomes" id="UP000654482"/>
    </source>
</evidence>
<feature type="domain" description="PurM-like C-terminal" evidence="7">
    <location>
        <begin position="550"/>
        <end position="720"/>
    </location>
</feature>
<keyword evidence="10" id="KW-1185">Reference proteome</keyword>
<dbReference type="CDD" id="cd02195">
    <property type="entry name" value="SelD"/>
    <property type="match status" value="1"/>
</dbReference>
<dbReference type="InterPro" id="IPR004536">
    <property type="entry name" value="SPS/SelD"/>
</dbReference>
<dbReference type="GO" id="GO:0016491">
    <property type="term" value="F:oxidoreductase activity"/>
    <property type="evidence" value="ECO:0007669"/>
    <property type="project" value="InterPro"/>
</dbReference>
<sequence>MQQAIEPIVADLVLVGGGHSHAIALKMLGMKPIPGVRLTLISDTSHTPYSGMLPGHVAGFYSYDETHIDLGRLARFAGAQFYRDRAIGLNLTQNQVSCANRPPVAFDYLSIDIGSTPAMDSVLGADRYAIPAKPVPLFLEAWNRVIKEVQESPEGSFRVGIVGGGAGGVELALNMHQRLKNIEIHLFHRDRELLPNHNQWVRKRLFKILQQRGVCLHLSENVKEVARDRVICESGLSVKCDRVFWVTQASAPSWIEASGIQTNSRGFILIKETLQSTSHPHIFASGDIATLQQHPRPKAGVFAVRQGKPLFENLHRAIAGKPLKSYIPQKRILALIGTGDRRALASWGNWGWQSSLFWRWKDRIDRKFMRRFEDLPQMPASSTTKSQEKPLIYCAGCGSKVGSTTLQNVLNRLPKIENSNIIIGLDQPDDAAVIQLPPHQLLVHTIDSFSTLIDDPFVFGQIATHHSLSDIFAMGATPYSALVTVTIPHGIETKIEETLYQLLCGVTKVLQQCQTPLVGGHTTEGSELALGIACNGFVSRDKLWQKNGMKPEQVLVLTKAIGTGTLFAADMRYQAKGRWIEKAIESMLLSNQTAAKILSEYGTTACTDVTGFGLIGHLLEMVRGSDVAVELNLEKVPILNGAIETIQKGIISSLQPQNLHAESFIDRDFKTALLLKYPLLFDPQTSGGLLASLPREQADHCLIALQNAGYQQAEIIGRVMPMTDEKKRIQVL</sequence>
<evidence type="ECO:0000259" key="8">
    <source>
        <dbReference type="Pfam" id="PF07992"/>
    </source>
</evidence>
<gene>
    <name evidence="9" type="primary">selD</name>
    <name evidence="9" type="ORF">IQ249_17910</name>
</gene>
<dbReference type="Gene3D" id="3.30.1330.10">
    <property type="entry name" value="PurM-like, N-terminal domain"/>
    <property type="match status" value="1"/>
</dbReference>
<organism evidence="9 10">
    <name type="scientific">Lusitaniella coriacea LEGE 07157</name>
    <dbReference type="NCBI Taxonomy" id="945747"/>
    <lineage>
        <taxon>Bacteria</taxon>
        <taxon>Bacillati</taxon>
        <taxon>Cyanobacteriota</taxon>
        <taxon>Cyanophyceae</taxon>
        <taxon>Spirulinales</taxon>
        <taxon>Lusitaniellaceae</taxon>
        <taxon>Lusitaniella</taxon>
    </lineage>
</organism>
<dbReference type="Gene3D" id="3.50.50.100">
    <property type="match status" value="1"/>
</dbReference>
<keyword evidence="2" id="KW-0547">Nucleotide-binding</keyword>
<evidence type="ECO:0000259" key="7">
    <source>
        <dbReference type="Pfam" id="PF02769"/>
    </source>
</evidence>
<dbReference type="NCBIfam" id="TIGR00476">
    <property type="entry name" value="selD"/>
    <property type="match status" value="1"/>
</dbReference>
<dbReference type="SUPFAM" id="SSF56042">
    <property type="entry name" value="PurM C-terminal domain-like"/>
    <property type="match status" value="1"/>
</dbReference>
<dbReference type="GO" id="GO:0016260">
    <property type="term" value="P:selenocysteine biosynthetic process"/>
    <property type="evidence" value="ECO:0007669"/>
    <property type="project" value="TreeGrafter"/>
</dbReference>